<proteinExistence type="predicted"/>
<dbReference type="AlphaFoldDB" id="A0A644W2L8"/>
<dbReference type="EMBL" id="VSSQ01000582">
    <property type="protein sequence ID" value="MPL97955.1"/>
    <property type="molecule type" value="Genomic_DNA"/>
</dbReference>
<organism evidence="1">
    <name type="scientific">bioreactor metagenome</name>
    <dbReference type="NCBI Taxonomy" id="1076179"/>
    <lineage>
        <taxon>unclassified sequences</taxon>
        <taxon>metagenomes</taxon>
        <taxon>ecological metagenomes</taxon>
    </lineage>
</organism>
<comment type="caution">
    <text evidence="1">The sequence shown here is derived from an EMBL/GenBank/DDBJ whole genome shotgun (WGS) entry which is preliminary data.</text>
</comment>
<evidence type="ECO:0000313" key="1">
    <source>
        <dbReference type="EMBL" id="MPL97955.1"/>
    </source>
</evidence>
<reference evidence="1" key="1">
    <citation type="submission" date="2019-08" db="EMBL/GenBank/DDBJ databases">
        <authorList>
            <person name="Kucharzyk K."/>
            <person name="Murdoch R.W."/>
            <person name="Higgins S."/>
            <person name="Loffler F."/>
        </authorList>
    </citation>
    <scope>NUCLEOTIDE SEQUENCE</scope>
</reference>
<sequence length="118" mass="14584">MKIEPIPFYYETINRNAIVVRPKKPFFDWVNSIYKESEPIEERYEYNIYLVRERDSNEETLSWLKRNFHGIFKNELNDWIIDESKWPSKRTYKEFSEWFDVDICSMILDLEDLEITKD</sequence>
<evidence type="ECO:0000313" key="2">
    <source>
        <dbReference type="EMBL" id="MPM63488.1"/>
    </source>
</evidence>
<accession>A0A644W2L8</accession>
<dbReference type="EMBL" id="VSSQ01019442">
    <property type="protein sequence ID" value="MPM63488.1"/>
    <property type="molecule type" value="Genomic_DNA"/>
</dbReference>
<name>A0A644W2L8_9ZZZZ</name>
<protein>
    <submittedName>
        <fullName evidence="1">Uncharacterized protein</fullName>
    </submittedName>
</protein>
<gene>
    <name evidence="2" type="ORF">SDC9_110368</name>
    <name evidence="1" type="ORF">SDC9_44152</name>
</gene>